<organism evidence="4 5">
    <name type="scientific">Rhodovastum atsumiense</name>
    <dbReference type="NCBI Taxonomy" id="504468"/>
    <lineage>
        <taxon>Bacteria</taxon>
        <taxon>Pseudomonadati</taxon>
        <taxon>Pseudomonadota</taxon>
        <taxon>Alphaproteobacteria</taxon>
        <taxon>Acetobacterales</taxon>
        <taxon>Acetobacteraceae</taxon>
        <taxon>Rhodovastum</taxon>
    </lineage>
</organism>
<sequence>MRPRPGRPWPGRSRAVPAMSGSRCRPGAPPPPAAGARARAGKGGSPAGGRRPAAALPPDCEERTGDGARSCPMNEIPAYPARLAGLHAALMTPYDAAGEVSEPCLRQLVAAVFNQGLDGLYVGGSTGESLLLTTEERQRVFRVAAEEGKGCGALIGHVGAISTREAQILARSCAALGYDAVSAIPPIYFQHSRAAIRDYYAAIVDAAEGLPLILYNVPAMSGIRFTLAELQDLLGLPGVVGIKQTTNDMYQMEQLHRGFPGLLLLNGFDEMLLAGLVSGANGGIGSTYNVMGQRYRELRRLVLAGDTAGALAVQSRCNAVIDTLLAFGVFPALKYLLFRLGIIRTPLCRAPMESLTGGAIDRLDAIAAELAGELGR</sequence>
<protein>
    <submittedName>
        <fullName evidence="4">N-acetylneuraminate lyase</fullName>
        <ecNumber evidence="4">4.1.3.3</ecNumber>
    </submittedName>
</protein>
<dbReference type="InterPro" id="IPR013785">
    <property type="entry name" value="Aldolase_TIM"/>
</dbReference>
<dbReference type="PANTHER" id="PTHR42849:SF1">
    <property type="entry name" value="N-ACETYLNEURAMINATE LYASE"/>
    <property type="match status" value="1"/>
</dbReference>
<dbReference type="SMART" id="SM01130">
    <property type="entry name" value="DHDPS"/>
    <property type="match status" value="1"/>
</dbReference>
<comment type="caution">
    <text evidence="4">The sequence shown here is derived from an EMBL/GenBank/DDBJ whole genome shotgun (WGS) entry which is preliminary data.</text>
</comment>
<dbReference type="PROSITE" id="PS00665">
    <property type="entry name" value="DHDPS_1"/>
    <property type="match status" value="1"/>
</dbReference>
<dbReference type="InterPro" id="IPR002220">
    <property type="entry name" value="DapA-like"/>
</dbReference>
<gene>
    <name evidence="4" type="ORF">F1189_11240</name>
</gene>
<evidence type="ECO:0000313" key="4">
    <source>
        <dbReference type="EMBL" id="KAA5612025.1"/>
    </source>
</evidence>
<dbReference type="GO" id="GO:0008747">
    <property type="term" value="F:N-acetylneuraminate lyase activity"/>
    <property type="evidence" value="ECO:0007669"/>
    <property type="project" value="UniProtKB-EC"/>
</dbReference>
<dbReference type="EC" id="4.1.3.3" evidence="4"/>
<reference evidence="4 5" key="1">
    <citation type="submission" date="2019-09" db="EMBL/GenBank/DDBJ databases">
        <title>Genome sequence of Rhodovastum atsumiense, a diverse member of the Acetobacteraceae family of non-sulfur purple photosynthetic bacteria.</title>
        <authorList>
            <person name="Meyer T."/>
            <person name="Kyndt J."/>
        </authorList>
    </citation>
    <scope>NUCLEOTIDE SEQUENCE [LARGE SCALE GENOMIC DNA]</scope>
    <source>
        <strain evidence="4 5">DSM 21279</strain>
    </source>
</reference>
<dbReference type="PRINTS" id="PR00146">
    <property type="entry name" value="DHPICSNTHASE"/>
</dbReference>
<keyword evidence="2" id="KW-0704">Schiff base</keyword>
<proteinExistence type="predicted"/>
<dbReference type="InterPro" id="IPR020625">
    <property type="entry name" value="Schiff_base-form_aldolases_AS"/>
</dbReference>
<dbReference type="GO" id="GO:0005829">
    <property type="term" value="C:cytosol"/>
    <property type="evidence" value="ECO:0007669"/>
    <property type="project" value="TreeGrafter"/>
</dbReference>
<evidence type="ECO:0000256" key="3">
    <source>
        <dbReference type="SAM" id="MobiDB-lite"/>
    </source>
</evidence>
<keyword evidence="1 4" id="KW-0456">Lyase</keyword>
<feature type="region of interest" description="Disordered" evidence="3">
    <location>
        <begin position="1"/>
        <end position="68"/>
    </location>
</feature>
<keyword evidence="5" id="KW-1185">Reference proteome</keyword>
<dbReference type="PROSITE" id="PS00666">
    <property type="entry name" value="DHDPS_2"/>
    <property type="match status" value="1"/>
</dbReference>
<dbReference type="AlphaFoldDB" id="A0A5M6IXC6"/>
<dbReference type="PANTHER" id="PTHR42849">
    <property type="entry name" value="N-ACETYLNEURAMINATE LYASE"/>
    <property type="match status" value="1"/>
</dbReference>
<dbReference type="Pfam" id="PF00701">
    <property type="entry name" value="DHDPS"/>
    <property type="match status" value="1"/>
</dbReference>
<evidence type="ECO:0000256" key="1">
    <source>
        <dbReference type="ARBA" id="ARBA00023239"/>
    </source>
</evidence>
<feature type="compositionally biased region" description="Low complexity" evidence="3">
    <location>
        <begin position="48"/>
        <end position="58"/>
    </location>
</feature>
<dbReference type="Gene3D" id="3.20.20.70">
    <property type="entry name" value="Aldolase class I"/>
    <property type="match status" value="1"/>
</dbReference>
<name>A0A5M6IXC6_9PROT</name>
<dbReference type="EMBL" id="VWPK01000015">
    <property type="protein sequence ID" value="KAA5612025.1"/>
    <property type="molecule type" value="Genomic_DNA"/>
</dbReference>
<dbReference type="InterPro" id="IPR020624">
    <property type="entry name" value="Schiff_base-form_aldolases_CS"/>
</dbReference>
<accession>A0A5M6IXC6</accession>
<dbReference type="SUPFAM" id="SSF51569">
    <property type="entry name" value="Aldolase"/>
    <property type="match status" value="1"/>
</dbReference>
<dbReference type="NCBIfam" id="NF003164">
    <property type="entry name" value="PRK04147.1"/>
    <property type="match status" value="1"/>
</dbReference>
<dbReference type="GO" id="GO:0019262">
    <property type="term" value="P:N-acetylneuraminate catabolic process"/>
    <property type="evidence" value="ECO:0007669"/>
    <property type="project" value="TreeGrafter"/>
</dbReference>
<evidence type="ECO:0000313" key="5">
    <source>
        <dbReference type="Proteomes" id="UP000325255"/>
    </source>
</evidence>
<evidence type="ECO:0000256" key="2">
    <source>
        <dbReference type="ARBA" id="ARBA00023270"/>
    </source>
</evidence>
<dbReference type="OrthoDB" id="7431780at2"/>
<dbReference type="Proteomes" id="UP000325255">
    <property type="component" value="Unassembled WGS sequence"/>
</dbReference>